<dbReference type="Proteomes" id="UP000013167">
    <property type="component" value="Unassembled WGS sequence"/>
</dbReference>
<keyword evidence="5 9" id="KW-1133">Transmembrane helix</keyword>
<dbReference type="GO" id="GO:0015648">
    <property type="term" value="F:lipid-linked peptidoglycan transporter activity"/>
    <property type="evidence" value="ECO:0007669"/>
    <property type="project" value="TreeGrafter"/>
</dbReference>
<feature type="transmembrane region" description="Helical" evidence="9">
    <location>
        <begin position="53"/>
        <end position="71"/>
    </location>
</feature>
<organism evidence="10 11">
    <name type="scientific">Phycicoccus elongatus Lp2</name>
    <dbReference type="NCBI Taxonomy" id="1193181"/>
    <lineage>
        <taxon>Bacteria</taxon>
        <taxon>Bacillati</taxon>
        <taxon>Actinomycetota</taxon>
        <taxon>Actinomycetes</taxon>
        <taxon>Micrococcales</taxon>
        <taxon>Intrasporangiaceae</taxon>
        <taxon>Phycicoccus</taxon>
    </lineage>
</organism>
<comment type="catalytic activity">
    <reaction evidence="8">
        <text>[GlcNAc-(1-&gt;4)-Mur2Ac(oyl-L-Ala-gamma-D-Glu-L-Lys-D-Ala-D-Ala)](n)-di-trans,octa-cis-undecaprenyl diphosphate + beta-D-GlcNAc-(1-&gt;4)-Mur2Ac(oyl-L-Ala-gamma-D-Glu-L-Lys-D-Ala-D-Ala)-di-trans,octa-cis-undecaprenyl diphosphate = [GlcNAc-(1-&gt;4)-Mur2Ac(oyl-L-Ala-gamma-D-Glu-L-Lys-D-Ala-D-Ala)](n+1)-di-trans,octa-cis-undecaprenyl diphosphate + di-trans,octa-cis-undecaprenyl diphosphate + H(+)</text>
        <dbReference type="Rhea" id="RHEA:23708"/>
        <dbReference type="Rhea" id="RHEA-COMP:9602"/>
        <dbReference type="Rhea" id="RHEA-COMP:9603"/>
        <dbReference type="ChEBI" id="CHEBI:15378"/>
        <dbReference type="ChEBI" id="CHEBI:58405"/>
        <dbReference type="ChEBI" id="CHEBI:60033"/>
        <dbReference type="ChEBI" id="CHEBI:78435"/>
        <dbReference type="EC" id="2.4.99.28"/>
    </reaction>
</comment>
<dbReference type="InterPro" id="IPR011923">
    <property type="entry name" value="RodA/MrdB"/>
</dbReference>
<sequence length="383" mass="40126">MSSDPLHDRPGLSRLRAVAGHDLALLVATGGVCLVGALLVWSATHRTAGTAYLVRHLLNTAIGFALAMAVTRIGRQRLRFAGPFVYAAGLAGLVAVLTPLGATINGSRSWIPLAAGFTLQPSEFAKVGIVLALAGLFADRLDRRLPPSSRDLVLAWVLVLVPVGLVMLQPDLGSAIVLIALAFVLIAVAGAPWPWVVGVVGLGVGGVVAVLRSGVLSGYQQDRLLVFLDPERDPLGAGYQLAQVRLAIGSGGWWGEGFMQGRQTQGGFVPYQLNDFIFSTAAEELGFVGTVGLLGLLGFVVLRILLVGVRSRDGFGRFIGAGVGAWFAVQIFQNVGMNLGLMPVTGLPLPFVSYGGSSMFAAWLGVGLVNAAYVARSRDPHLT</sequence>
<evidence type="ECO:0000313" key="11">
    <source>
        <dbReference type="Proteomes" id="UP000013167"/>
    </source>
</evidence>
<dbReference type="InterPro" id="IPR001182">
    <property type="entry name" value="FtsW/RodA"/>
</dbReference>
<keyword evidence="4" id="KW-0133">Cell shape</keyword>
<accession>N0E108</accession>
<evidence type="ECO:0000256" key="7">
    <source>
        <dbReference type="ARBA" id="ARBA00044770"/>
    </source>
</evidence>
<keyword evidence="3 9" id="KW-0812">Transmembrane</keyword>
<dbReference type="PANTHER" id="PTHR30474">
    <property type="entry name" value="CELL CYCLE PROTEIN"/>
    <property type="match status" value="1"/>
</dbReference>
<feature type="transmembrane region" description="Helical" evidence="9">
    <location>
        <begin position="175"/>
        <end position="193"/>
    </location>
</feature>
<feature type="transmembrane region" description="Helical" evidence="9">
    <location>
        <begin position="153"/>
        <end position="169"/>
    </location>
</feature>
<comment type="pathway">
    <text evidence="2">Cell wall biogenesis; peptidoglycan biosynthesis.</text>
</comment>
<keyword evidence="11" id="KW-1185">Reference proteome</keyword>
<keyword evidence="6 9" id="KW-0472">Membrane</keyword>
<comment type="subcellular location">
    <subcellularLocation>
        <location evidence="1">Membrane</location>
        <topology evidence="1">Multi-pass membrane protein</topology>
    </subcellularLocation>
</comment>
<reference evidence="10 11" key="1">
    <citation type="journal article" date="2013" name="ISME J.">
        <title>A metabolic model for members of the genus Tetrasphaera involved in enhanced biological phosphorus removal.</title>
        <authorList>
            <person name="Kristiansen R."/>
            <person name="Nguyen H.T.T."/>
            <person name="Saunders A.M."/>
            <person name="Nielsen J.L."/>
            <person name="Wimmer R."/>
            <person name="Le V.Q."/>
            <person name="McIlroy S.J."/>
            <person name="Petrovski S."/>
            <person name="Seviour R.J."/>
            <person name="Calteau A."/>
            <person name="Nielsen K.L."/>
            <person name="Nielsen P.H."/>
        </authorList>
    </citation>
    <scope>NUCLEOTIDE SEQUENCE [LARGE SCALE GENOMIC DNA]</scope>
    <source>
        <strain evidence="10 11">Lp2</strain>
    </source>
</reference>
<comment type="caution">
    <text evidence="10">The sequence shown here is derived from an EMBL/GenBank/DDBJ whole genome shotgun (WGS) entry which is preliminary data.</text>
</comment>
<evidence type="ECO:0000256" key="4">
    <source>
        <dbReference type="ARBA" id="ARBA00022960"/>
    </source>
</evidence>
<dbReference type="RefSeq" id="WP_010849445.1">
    <property type="nucleotide sequence ID" value="NZ_HF570956.1"/>
</dbReference>
<proteinExistence type="predicted"/>
<dbReference type="AlphaFoldDB" id="N0E108"/>
<evidence type="ECO:0000256" key="1">
    <source>
        <dbReference type="ARBA" id="ARBA00004141"/>
    </source>
</evidence>
<dbReference type="GO" id="GO:0051301">
    <property type="term" value="P:cell division"/>
    <property type="evidence" value="ECO:0007669"/>
    <property type="project" value="InterPro"/>
</dbReference>
<evidence type="ECO:0000256" key="3">
    <source>
        <dbReference type="ARBA" id="ARBA00022692"/>
    </source>
</evidence>
<dbReference type="GO" id="GO:0005886">
    <property type="term" value="C:plasma membrane"/>
    <property type="evidence" value="ECO:0007669"/>
    <property type="project" value="TreeGrafter"/>
</dbReference>
<evidence type="ECO:0000313" key="10">
    <source>
        <dbReference type="EMBL" id="CCH69451.1"/>
    </source>
</evidence>
<evidence type="ECO:0000256" key="2">
    <source>
        <dbReference type="ARBA" id="ARBA00004752"/>
    </source>
</evidence>
<dbReference type="eggNOG" id="COG0772">
    <property type="taxonomic scope" value="Bacteria"/>
</dbReference>
<gene>
    <name evidence="10" type="ORF">BN10_170005</name>
</gene>
<dbReference type="STRING" id="1193181.BN10_170005"/>
<evidence type="ECO:0000256" key="8">
    <source>
        <dbReference type="ARBA" id="ARBA00049902"/>
    </source>
</evidence>
<feature type="transmembrane region" description="Helical" evidence="9">
    <location>
        <begin position="285"/>
        <end position="306"/>
    </location>
</feature>
<feature type="transmembrane region" description="Helical" evidence="9">
    <location>
        <begin position="351"/>
        <end position="375"/>
    </location>
</feature>
<evidence type="ECO:0000256" key="9">
    <source>
        <dbReference type="SAM" id="Phobius"/>
    </source>
</evidence>
<dbReference type="NCBIfam" id="TIGR02210">
    <property type="entry name" value="rodA_shape"/>
    <property type="match status" value="1"/>
</dbReference>
<dbReference type="HOGENOM" id="CLU_029243_2_2_11"/>
<evidence type="ECO:0000256" key="5">
    <source>
        <dbReference type="ARBA" id="ARBA00022989"/>
    </source>
</evidence>
<dbReference type="PANTHER" id="PTHR30474:SF14">
    <property type="entry name" value="CELL CYCLE PROTEIN"/>
    <property type="match status" value="1"/>
</dbReference>
<dbReference type="GO" id="GO:0008955">
    <property type="term" value="F:peptidoglycan glycosyltransferase activity"/>
    <property type="evidence" value="ECO:0007669"/>
    <property type="project" value="UniProtKB-EC"/>
</dbReference>
<evidence type="ECO:0000256" key="6">
    <source>
        <dbReference type="ARBA" id="ARBA00023136"/>
    </source>
</evidence>
<feature type="transmembrane region" description="Helical" evidence="9">
    <location>
        <begin position="83"/>
        <end position="104"/>
    </location>
</feature>
<dbReference type="GO" id="GO:0032153">
    <property type="term" value="C:cell division site"/>
    <property type="evidence" value="ECO:0007669"/>
    <property type="project" value="TreeGrafter"/>
</dbReference>
<protein>
    <recommendedName>
        <fullName evidence="7">peptidoglycan glycosyltransferase</fullName>
        <ecNumber evidence="7">2.4.99.28</ecNumber>
    </recommendedName>
</protein>
<name>N0E108_9MICO</name>
<feature type="transmembrane region" description="Helical" evidence="9">
    <location>
        <begin position="124"/>
        <end position="141"/>
    </location>
</feature>
<dbReference type="EC" id="2.4.99.28" evidence="7"/>
<dbReference type="InterPro" id="IPR018365">
    <property type="entry name" value="Cell_cycle_FtsW-rel_CS"/>
</dbReference>
<feature type="transmembrane region" description="Helical" evidence="9">
    <location>
        <begin position="318"/>
        <end position="339"/>
    </location>
</feature>
<dbReference type="Pfam" id="PF01098">
    <property type="entry name" value="FTSW_RODA_SPOVE"/>
    <property type="match status" value="1"/>
</dbReference>
<dbReference type="EMBL" id="CAIZ01000079">
    <property type="protein sequence ID" value="CCH69451.1"/>
    <property type="molecule type" value="Genomic_DNA"/>
</dbReference>
<feature type="transmembrane region" description="Helical" evidence="9">
    <location>
        <begin position="23"/>
        <end position="41"/>
    </location>
</feature>
<dbReference type="GO" id="GO:0008360">
    <property type="term" value="P:regulation of cell shape"/>
    <property type="evidence" value="ECO:0007669"/>
    <property type="project" value="UniProtKB-KW"/>
</dbReference>
<dbReference type="OrthoDB" id="9768187at2"/>
<dbReference type="PROSITE" id="PS00428">
    <property type="entry name" value="FTSW_RODA_SPOVE"/>
    <property type="match status" value="1"/>
</dbReference>